<evidence type="ECO:0000313" key="13">
    <source>
        <dbReference type="Proteomes" id="UP000182466"/>
    </source>
</evidence>
<dbReference type="AlphaFoldDB" id="A0A1I7C8W4"/>
<comment type="subunit">
    <text evidence="10">Homodimer.</text>
</comment>
<evidence type="ECO:0000256" key="7">
    <source>
        <dbReference type="ARBA" id="ARBA00023027"/>
    </source>
</evidence>
<dbReference type="NCBIfam" id="TIGR01179">
    <property type="entry name" value="galE"/>
    <property type="match status" value="1"/>
</dbReference>
<dbReference type="PANTHER" id="PTHR43725:SF53">
    <property type="entry name" value="UDP-ARABINOSE 4-EPIMERASE 1"/>
    <property type="match status" value="1"/>
</dbReference>
<evidence type="ECO:0000256" key="4">
    <source>
        <dbReference type="ARBA" id="ARBA00007637"/>
    </source>
</evidence>
<comment type="similarity">
    <text evidence="4 10">Belongs to the NAD(P)-dependent epimerase/dehydratase family.</text>
</comment>
<keyword evidence="9 10" id="KW-0119">Carbohydrate metabolism</keyword>
<dbReference type="Pfam" id="PF01370">
    <property type="entry name" value="Epimerase"/>
    <property type="match status" value="1"/>
</dbReference>
<dbReference type="STRING" id="999627.SAMN05216236_11539"/>
<sequence>MKYVLVTGGAGYIGSHACKALKSAGYVPVTYDNLVTGWQDAVKFGPFERGDLLDRARQDQVFAQYRPVAVVHFAALSQVGEAMAEPGRYWRNNVEGSLTLIEAAVAAGCLDFVFSSTCATYGEHDNVVLDEDTPQMPLNAYGASKRAIEDILRDFEAAYGLRSVIFRYFNVAGADPEGEVGEFHRPETHLVPLMLDAIDGKRDALTVFGTDYDTPDGTCIRDYVHVCDLVDAHVLGLKWLRDGKGSRVFNLGTGSGFSVREVIDQSRSVTNREVPFVIGPRRGGDCTKLVSGSVRAERELGWSPSRSTLGRMIADAWRWHQSGHYES</sequence>
<keyword evidence="8 10" id="KW-0413">Isomerase</keyword>
<evidence type="ECO:0000256" key="3">
    <source>
        <dbReference type="ARBA" id="ARBA00004947"/>
    </source>
</evidence>
<dbReference type="eggNOG" id="COG1087">
    <property type="taxonomic scope" value="Bacteria"/>
</dbReference>
<dbReference type="EMBL" id="FPAW01000015">
    <property type="protein sequence ID" value="SFT95842.1"/>
    <property type="molecule type" value="Genomic_DNA"/>
</dbReference>
<comment type="pathway">
    <text evidence="3 10">Carbohydrate metabolism; galactose metabolism.</text>
</comment>
<dbReference type="PANTHER" id="PTHR43725">
    <property type="entry name" value="UDP-GLUCOSE 4-EPIMERASE"/>
    <property type="match status" value="1"/>
</dbReference>
<evidence type="ECO:0000256" key="2">
    <source>
        <dbReference type="ARBA" id="ARBA00001911"/>
    </source>
</evidence>
<evidence type="ECO:0000259" key="11">
    <source>
        <dbReference type="Pfam" id="PF01370"/>
    </source>
</evidence>
<feature type="domain" description="NAD-dependent epimerase/dehydratase" evidence="11">
    <location>
        <begin position="4"/>
        <end position="252"/>
    </location>
</feature>
<evidence type="ECO:0000256" key="10">
    <source>
        <dbReference type="RuleBase" id="RU366046"/>
    </source>
</evidence>
<evidence type="ECO:0000256" key="8">
    <source>
        <dbReference type="ARBA" id="ARBA00023235"/>
    </source>
</evidence>
<evidence type="ECO:0000313" key="12">
    <source>
        <dbReference type="EMBL" id="SFT95842.1"/>
    </source>
</evidence>
<dbReference type="OrthoDB" id="9801785at2"/>
<dbReference type="Gene3D" id="3.40.50.720">
    <property type="entry name" value="NAD(P)-binding Rossmann-like Domain"/>
    <property type="match status" value="1"/>
</dbReference>
<comment type="catalytic activity">
    <reaction evidence="1 10">
        <text>UDP-alpha-D-glucose = UDP-alpha-D-galactose</text>
        <dbReference type="Rhea" id="RHEA:22168"/>
        <dbReference type="ChEBI" id="CHEBI:58885"/>
        <dbReference type="ChEBI" id="CHEBI:66914"/>
        <dbReference type="EC" id="5.1.3.2"/>
    </reaction>
</comment>
<reference evidence="12 13" key="1">
    <citation type="submission" date="2016-10" db="EMBL/GenBank/DDBJ databases">
        <authorList>
            <person name="de Groot N.N."/>
        </authorList>
    </citation>
    <scope>NUCLEOTIDE SEQUENCE [LARGE SCALE GENOMIC DNA]</scope>
    <source>
        <strain evidence="12 13">CGMCC 1.10959</strain>
    </source>
</reference>
<keyword evidence="13" id="KW-1185">Reference proteome</keyword>
<dbReference type="InterPro" id="IPR005886">
    <property type="entry name" value="UDP_G4E"/>
</dbReference>
<dbReference type="Gene3D" id="3.90.25.10">
    <property type="entry name" value="UDP-galactose 4-epimerase, domain 1"/>
    <property type="match status" value="1"/>
</dbReference>
<dbReference type="EC" id="5.1.3.2" evidence="5 10"/>
<dbReference type="SUPFAM" id="SSF51735">
    <property type="entry name" value="NAD(P)-binding Rossmann-fold domains"/>
    <property type="match status" value="1"/>
</dbReference>
<dbReference type="CDD" id="cd05247">
    <property type="entry name" value="UDP_G4E_1_SDR_e"/>
    <property type="match status" value="1"/>
</dbReference>
<comment type="cofactor">
    <cofactor evidence="2 10">
        <name>NAD(+)</name>
        <dbReference type="ChEBI" id="CHEBI:57540"/>
    </cofactor>
</comment>
<evidence type="ECO:0000256" key="9">
    <source>
        <dbReference type="ARBA" id="ARBA00023277"/>
    </source>
</evidence>
<accession>A0A1I7C8W4</accession>
<dbReference type="UniPathway" id="UPA00214"/>
<name>A0A1I7C8W4_9RHOB</name>
<evidence type="ECO:0000256" key="1">
    <source>
        <dbReference type="ARBA" id="ARBA00000083"/>
    </source>
</evidence>
<dbReference type="InterPro" id="IPR001509">
    <property type="entry name" value="Epimerase_deHydtase"/>
</dbReference>
<evidence type="ECO:0000256" key="6">
    <source>
        <dbReference type="ARBA" id="ARBA00018569"/>
    </source>
</evidence>
<dbReference type="GO" id="GO:0003978">
    <property type="term" value="F:UDP-glucose 4-epimerase activity"/>
    <property type="evidence" value="ECO:0007669"/>
    <property type="project" value="UniProtKB-UniRule"/>
</dbReference>
<evidence type="ECO:0000256" key="5">
    <source>
        <dbReference type="ARBA" id="ARBA00013189"/>
    </source>
</evidence>
<proteinExistence type="inferred from homology"/>
<dbReference type="RefSeq" id="WP_027262689.1">
    <property type="nucleotide sequence ID" value="NZ_FPAW01000015.1"/>
</dbReference>
<dbReference type="GO" id="GO:0033499">
    <property type="term" value="P:galactose catabolic process via UDP-galactose, Leloir pathway"/>
    <property type="evidence" value="ECO:0007669"/>
    <property type="project" value="TreeGrafter"/>
</dbReference>
<dbReference type="InterPro" id="IPR036291">
    <property type="entry name" value="NAD(P)-bd_dom_sf"/>
</dbReference>
<dbReference type="Proteomes" id="UP000182466">
    <property type="component" value="Unassembled WGS sequence"/>
</dbReference>
<organism evidence="12 13">
    <name type="scientific">Sedimentitalea nanhaiensis</name>
    <dbReference type="NCBI Taxonomy" id="999627"/>
    <lineage>
        <taxon>Bacteria</taxon>
        <taxon>Pseudomonadati</taxon>
        <taxon>Pseudomonadota</taxon>
        <taxon>Alphaproteobacteria</taxon>
        <taxon>Rhodobacterales</taxon>
        <taxon>Paracoccaceae</taxon>
        <taxon>Sedimentitalea</taxon>
    </lineage>
</organism>
<gene>
    <name evidence="12" type="ORF">SAMN05216236_11539</name>
</gene>
<protein>
    <recommendedName>
        <fullName evidence="6 10">UDP-glucose 4-epimerase</fullName>
        <ecNumber evidence="5 10">5.1.3.2</ecNumber>
    </recommendedName>
</protein>
<keyword evidence="7 10" id="KW-0520">NAD</keyword>